<dbReference type="SUPFAM" id="SSF90123">
    <property type="entry name" value="ABC transporter transmembrane region"/>
    <property type="match status" value="1"/>
</dbReference>
<dbReference type="PANTHER" id="PTHR43394:SF1">
    <property type="entry name" value="ATP-BINDING CASSETTE SUB-FAMILY B MEMBER 10, MITOCHONDRIAL"/>
    <property type="match status" value="1"/>
</dbReference>
<dbReference type="GO" id="GO:0005524">
    <property type="term" value="F:ATP binding"/>
    <property type="evidence" value="ECO:0007669"/>
    <property type="project" value="UniProtKB-KW"/>
</dbReference>
<dbReference type="InterPro" id="IPR027417">
    <property type="entry name" value="P-loop_NTPase"/>
</dbReference>
<feature type="transmembrane region" description="Helical" evidence="9">
    <location>
        <begin position="182"/>
        <end position="199"/>
    </location>
</feature>
<keyword evidence="8 9" id="KW-0472">Membrane</keyword>
<dbReference type="InterPro" id="IPR011527">
    <property type="entry name" value="ABC1_TM_dom"/>
</dbReference>
<evidence type="ECO:0000256" key="2">
    <source>
        <dbReference type="ARBA" id="ARBA00022448"/>
    </source>
</evidence>
<reference evidence="12 13" key="1">
    <citation type="journal article" date="2014" name="BMC Genomics">
        <title>Comparison of environmental and isolate Sulfobacillus genomes reveals diverse carbon, sulfur, nitrogen, and hydrogen metabolisms.</title>
        <authorList>
            <person name="Justice N.B."/>
            <person name="Norman A."/>
            <person name="Brown C.T."/>
            <person name="Singh A."/>
            <person name="Thomas B.C."/>
            <person name="Banfield J.F."/>
        </authorList>
    </citation>
    <scope>NUCLEOTIDE SEQUENCE [LARGE SCALE GENOMIC DNA]</scope>
    <source>
        <strain evidence="12">AMDSBA5</strain>
    </source>
</reference>
<feature type="transmembrane region" description="Helical" evidence="9">
    <location>
        <begin position="286"/>
        <end position="310"/>
    </location>
</feature>
<dbReference type="AlphaFoldDB" id="A0A2T2WX23"/>
<dbReference type="PROSITE" id="PS50893">
    <property type="entry name" value="ABC_TRANSPORTER_2"/>
    <property type="match status" value="1"/>
</dbReference>
<dbReference type="GO" id="GO:0005886">
    <property type="term" value="C:plasma membrane"/>
    <property type="evidence" value="ECO:0007669"/>
    <property type="project" value="UniProtKB-SubCell"/>
</dbReference>
<keyword evidence="2" id="KW-0813">Transport</keyword>
<keyword evidence="3" id="KW-1003">Cell membrane</keyword>
<evidence type="ECO:0000256" key="3">
    <source>
        <dbReference type="ARBA" id="ARBA00022475"/>
    </source>
</evidence>
<comment type="subcellular location">
    <subcellularLocation>
        <location evidence="1">Cell membrane</location>
        <topology evidence="1">Multi-pass membrane protein</topology>
    </subcellularLocation>
</comment>
<evidence type="ECO:0000259" key="11">
    <source>
        <dbReference type="PROSITE" id="PS50929"/>
    </source>
</evidence>
<dbReference type="Pfam" id="PF00664">
    <property type="entry name" value="ABC_membrane"/>
    <property type="match status" value="1"/>
</dbReference>
<dbReference type="InterPro" id="IPR003593">
    <property type="entry name" value="AAA+_ATPase"/>
</dbReference>
<dbReference type="SUPFAM" id="SSF52540">
    <property type="entry name" value="P-loop containing nucleoside triphosphate hydrolases"/>
    <property type="match status" value="1"/>
</dbReference>
<proteinExistence type="predicted"/>
<dbReference type="Gene3D" id="1.20.1560.10">
    <property type="entry name" value="ABC transporter type 1, transmembrane domain"/>
    <property type="match status" value="1"/>
</dbReference>
<comment type="caution">
    <text evidence="12">The sequence shown here is derived from an EMBL/GenBank/DDBJ whole genome shotgun (WGS) entry which is preliminary data.</text>
</comment>
<dbReference type="GO" id="GO:0016887">
    <property type="term" value="F:ATP hydrolysis activity"/>
    <property type="evidence" value="ECO:0007669"/>
    <property type="project" value="InterPro"/>
</dbReference>
<dbReference type="PROSITE" id="PS50929">
    <property type="entry name" value="ABC_TM1F"/>
    <property type="match status" value="1"/>
</dbReference>
<evidence type="ECO:0000256" key="5">
    <source>
        <dbReference type="ARBA" id="ARBA00022741"/>
    </source>
</evidence>
<dbReference type="FunFam" id="3.40.50.300:FF:000287">
    <property type="entry name" value="Multidrug ABC transporter ATP-binding protein"/>
    <property type="match status" value="1"/>
</dbReference>
<name>A0A2T2WX23_SULTH</name>
<evidence type="ECO:0000256" key="6">
    <source>
        <dbReference type="ARBA" id="ARBA00022840"/>
    </source>
</evidence>
<dbReference type="InterPro" id="IPR039421">
    <property type="entry name" value="Type_1_exporter"/>
</dbReference>
<evidence type="ECO:0000259" key="10">
    <source>
        <dbReference type="PROSITE" id="PS50893"/>
    </source>
</evidence>
<dbReference type="SMART" id="SM00382">
    <property type="entry name" value="AAA"/>
    <property type="match status" value="1"/>
</dbReference>
<sequence>MADQNRPRPFMPLIGSGGHGWGQNFAIPREKPQHFRATLMRLMTYLLPYKWSLTFVVLSSIIGTVFTIFGPRIMGIITTQLYQDFLHKMHGLPGINFMVIEHWLFILSALYVISALLNYLPRYLMAHVAQKSVFDLRQQLDHKLSRLPVSYFDTHPHGDILSRFVNDFDNISSTLQQSLTQIIQALITFIGVIVMMLTISPLMTLTVILTLPLSFYFTRIIAKRSQKYFALRQSILGQLNGHIEEMYTGHHVIKAFAREHDAIRHFDEVNEQLYEASWKAQFMTSIIMPLMTFISNLGYVFVSVTGAILVTQRRLQIGDILAFIQYARQFSQPINQLSGISNVIQSTMASAERVFDLLDAPEELSLTEIASVNAIQGHVQFDHVSFGYTPHHLIIRDFTLDVEPGQMIAIVGPTGAGKTTVVNLLMRFYDVTQGSIRIDGIDIRHMRRDDLHQLLGMVLQDTWLFHGTIRENIAYGKPGAPDSAIIAAAQQAQADHFIRTLPQGYDTVLNEEAINISGGQKQLLTIARAILADPPILILDEATSNVDTRTELLIQRAMDQLLKGRTSFVIAHRLSTIHHADRIVVMNAGSIVEQGTHHELLRRRGFYWDLYHSQYQTAPSSLTSSSPGTSTEAF</sequence>
<dbReference type="EMBL" id="PXYX01000019">
    <property type="protein sequence ID" value="PSR26766.1"/>
    <property type="molecule type" value="Genomic_DNA"/>
</dbReference>
<evidence type="ECO:0000313" key="12">
    <source>
        <dbReference type="EMBL" id="PSR26766.1"/>
    </source>
</evidence>
<feature type="transmembrane region" description="Helical" evidence="9">
    <location>
        <begin position="94"/>
        <end position="117"/>
    </location>
</feature>
<organism evidence="12 13">
    <name type="scientific">Sulfobacillus thermosulfidooxidans</name>
    <dbReference type="NCBI Taxonomy" id="28034"/>
    <lineage>
        <taxon>Bacteria</taxon>
        <taxon>Bacillati</taxon>
        <taxon>Bacillota</taxon>
        <taxon>Clostridia</taxon>
        <taxon>Eubacteriales</taxon>
        <taxon>Clostridiales Family XVII. Incertae Sedis</taxon>
        <taxon>Sulfobacillus</taxon>
    </lineage>
</organism>
<feature type="transmembrane region" description="Helical" evidence="9">
    <location>
        <begin position="205"/>
        <end position="222"/>
    </location>
</feature>
<evidence type="ECO:0000256" key="1">
    <source>
        <dbReference type="ARBA" id="ARBA00004651"/>
    </source>
</evidence>
<dbReference type="Proteomes" id="UP000242705">
    <property type="component" value="Unassembled WGS sequence"/>
</dbReference>
<dbReference type="CDD" id="cd18547">
    <property type="entry name" value="ABC_6TM_Tm288_like"/>
    <property type="match status" value="1"/>
</dbReference>
<keyword evidence="4 9" id="KW-0812">Transmembrane</keyword>
<dbReference type="PANTHER" id="PTHR43394">
    <property type="entry name" value="ATP-DEPENDENT PERMEASE MDL1, MITOCHONDRIAL"/>
    <property type="match status" value="1"/>
</dbReference>
<dbReference type="FunFam" id="1.20.1560.10:FF:000011">
    <property type="entry name" value="Multidrug ABC transporter ATP-binding protein"/>
    <property type="match status" value="1"/>
</dbReference>
<gene>
    <name evidence="12" type="ORF">C7B47_09945</name>
</gene>
<dbReference type="InterPro" id="IPR003439">
    <property type="entry name" value="ABC_transporter-like_ATP-bd"/>
</dbReference>
<keyword evidence="7 9" id="KW-1133">Transmembrane helix</keyword>
<feature type="domain" description="ABC transmembrane type-1" evidence="11">
    <location>
        <begin position="55"/>
        <end position="346"/>
    </location>
</feature>
<dbReference type="PROSITE" id="PS00211">
    <property type="entry name" value="ABC_TRANSPORTER_1"/>
    <property type="match status" value="1"/>
</dbReference>
<dbReference type="Gene3D" id="3.40.50.300">
    <property type="entry name" value="P-loop containing nucleotide triphosphate hydrolases"/>
    <property type="match status" value="1"/>
</dbReference>
<feature type="transmembrane region" description="Helical" evidence="9">
    <location>
        <begin position="51"/>
        <end position="74"/>
    </location>
</feature>
<dbReference type="Pfam" id="PF00005">
    <property type="entry name" value="ABC_tran"/>
    <property type="match status" value="1"/>
</dbReference>
<keyword evidence="6" id="KW-0067">ATP-binding</keyword>
<evidence type="ECO:0000256" key="7">
    <source>
        <dbReference type="ARBA" id="ARBA00022989"/>
    </source>
</evidence>
<evidence type="ECO:0000313" key="13">
    <source>
        <dbReference type="Proteomes" id="UP000242705"/>
    </source>
</evidence>
<protein>
    <submittedName>
        <fullName evidence="12">ABC transporter</fullName>
    </submittedName>
</protein>
<keyword evidence="5" id="KW-0547">Nucleotide-binding</keyword>
<evidence type="ECO:0000256" key="9">
    <source>
        <dbReference type="SAM" id="Phobius"/>
    </source>
</evidence>
<evidence type="ECO:0000256" key="8">
    <source>
        <dbReference type="ARBA" id="ARBA00023136"/>
    </source>
</evidence>
<dbReference type="GO" id="GO:0015421">
    <property type="term" value="F:ABC-type oligopeptide transporter activity"/>
    <property type="evidence" value="ECO:0007669"/>
    <property type="project" value="TreeGrafter"/>
</dbReference>
<dbReference type="InterPro" id="IPR036640">
    <property type="entry name" value="ABC1_TM_sf"/>
</dbReference>
<feature type="domain" description="ABC transporter" evidence="10">
    <location>
        <begin position="379"/>
        <end position="613"/>
    </location>
</feature>
<evidence type="ECO:0000256" key="4">
    <source>
        <dbReference type="ARBA" id="ARBA00022692"/>
    </source>
</evidence>
<dbReference type="InterPro" id="IPR017871">
    <property type="entry name" value="ABC_transporter-like_CS"/>
</dbReference>
<accession>A0A2T2WX23</accession>